<organism evidence="1">
    <name type="scientific">Anguilla anguilla</name>
    <name type="common">European freshwater eel</name>
    <name type="synonym">Muraena anguilla</name>
    <dbReference type="NCBI Taxonomy" id="7936"/>
    <lineage>
        <taxon>Eukaryota</taxon>
        <taxon>Metazoa</taxon>
        <taxon>Chordata</taxon>
        <taxon>Craniata</taxon>
        <taxon>Vertebrata</taxon>
        <taxon>Euteleostomi</taxon>
        <taxon>Actinopterygii</taxon>
        <taxon>Neopterygii</taxon>
        <taxon>Teleostei</taxon>
        <taxon>Anguilliformes</taxon>
        <taxon>Anguillidae</taxon>
        <taxon>Anguilla</taxon>
    </lineage>
</organism>
<reference evidence="1" key="1">
    <citation type="submission" date="2014-11" db="EMBL/GenBank/DDBJ databases">
        <authorList>
            <person name="Amaro Gonzalez C."/>
        </authorList>
    </citation>
    <scope>NUCLEOTIDE SEQUENCE</scope>
</reference>
<reference evidence="1" key="2">
    <citation type="journal article" date="2015" name="Fish Shellfish Immunol.">
        <title>Early steps in the European eel (Anguilla anguilla)-Vibrio vulnificus interaction in the gills: Role of the RtxA13 toxin.</title>
        <authorList>
            <person name="Callol A."/>
            <person name="Pajuelo D."/>
            <person name="Ebbesson L."/>
            <person name="Teles M."/>
            <person name="MacKenzie S."/>
            <person name="Amaro C."/>
        </authorList>
    </citation>
    <scope>NUCLEOTIDE SEQUENCE</scope>
</reference>
<sequence length="38" mass="4488">MGYSLQPQSTPFVIVRQIREQKTTKLKRQTTPSRWSPI</sequence>
<accession>A0A0E9W113</accession>
<dbReference type="AlphaFoldDB" id="A0A0E9W113"/>
<evidence type="ECO:0000313" key="1">
    <source>
        <dbReference type="EMBL" id="JAH84011.1"/>
    </source>
</evidence>
<proteinExistence type="predicted"/>
<protein>
    <submittedName>
        <fullName evidence="1">Uncharacterized protein</fullName>
    </submittedName>
</protein>
<name>A0A0E9W113_ANGAN</name>
<dbReference type="EMBL" id="GBXM01024566">
    <property type="protein sequence ID" value="JAH84011.1"/>
    <property type="molecule type" value="Transcribed_RNA"/>
</dbReference>